<dbReference type="Proteomes" id="UP000823894">
    <property type="component" value="Unassembled WGS sequence"/>
</dbReference>
<accession>A0A9D2SXQ9</accession>
<evidence type="ECO:0000256" key="2">
    <source>
        <dbReference type="ARBA" id="ARBA00022490"/>
    </source>
</evidence>
<name>A0A9D2SXQ9_9FIRM</name>
<evidence type="ECO:0000256" key="1">
    <source>
        <dbReference type="ARBA" id="ARBA00004496"/>
    </source>
</evidence>
<dbReference type="InterPro" id="IPR035895">
    <property type="entry name" value="HPr-like_sf"/>
</dbReference>
<comment type="caution">
    <text evidence="5">The sequence shown here is derived from an EMBL/GenBank/DDBJ whole genome shotgun (WGS) entry which is preliminary data.</text>
</comment>
<dbReference type="PANTHER" id="PTHR33705">
    <property type="entry name" value="PHOSPHOCARRIER PROTEIN HPR"/>
    <property type="match status" value="1"/>
</dbReference>
<dbReference type="PANTHER" id="PTHR33705:SF2">
    <property type="entry name" value="PHOSPHOCARRIER PROTEIN NPR"/>
    <property type="match status" value="1"/>
</dbReference>
<dbReference type="GO" id="GO:0005737">
    <property type="term" value="C:cytoplasm"/>
    <property type="evidence" value="ECO:0007669"/>
    <property type="project" value="UniProtKB-SubCell"/>
</dbReference>
<protein>
    <submittedName>
        <fullName evidence="5">HPr family phosphocarrier protein</fullName>
    </submittedName>
</protein>
<comment type="subcellular location">
    <subcellularLocation>
        <location evidence="1">Cytoplasm</location>
    </subcellularLocation>
</comment>
<gene>
    <name evidence="5" type="ORF">H9757_08060</name>
</gene>
<reference evidence="5" key="2">
    <citation type="submission" date="2021-04" db="EMBL/GenBank/DDBJ databases">
        <authorList>
            <person name="Gilroy R."/>
        </authorList>
    </citation>
    <scope>NUCLEOTIDE SEQUENCE</scope>
    <source>
        <strain evidence="5">ChiGjej1B1-1692</strain>
    </source>
</reference>
<dbReference type="AlphaFoldDB" id="A0A9D2SXQ9"/>
<dbReference type="Gene3D" id="3.30.1340.10">
    <property type="entry name" value="HPr-like"/>
    <property type="match status" value="1"/>
</dbReference>
<sequence>MTSFTYVITDKAGIHARPAGMVVKEAQKFTSEITLKAGGCSADAKKLMQLMSLGIRFGDEITVEVSGEDEAEACSAVENVFKECL</sequence>
<organism evidence="5 6">
    <name type="scientific">Candidatus Mediterraneibacter faecigallinarum</name>
    <dbReference type="NCBI Taxonomy" id="2838669"/>
    <lineage>
        <taxon>Bacteria</taxon>
        <taxon>Bacillati</taxon>
        <taxon>Bacillota</taxon>
        <taxon>Clostridia</taxon>
        <taxon>Lachnospirales</taxon>
        <taxon>Lachnospiraceae</taxon>
        <taxon>Mediterraneibacter</taxon>
    </lineage>
</organism>
<dbReference type="PROSITE" id="PS51350">
    <property type="entry name" value="PTS_HPR_DOM"/>
    <property type="match status" value="1"/>
</dbReference>
<dbReference type="Pfam" id="PF00381">
    <property type="entry name" value="PTS-HPr"/>
    <property type="match status" value="1"/>
</dbReference>
<keyword evidence="3" id="KW-0598">Phosphotransferase system</keyword>
<dbReference type="CDD" id="cd00367">
    <property type="entry name" value="PTS-HPr_like"/>
    <property type="match status" value="1"/>
</dbReference>
<dbReference type="NCBIfam" id="TIGR01003">
    <property type="entry name" value="PTS_HPr_family"/>
    <property type="match status" value="1"/>
</dbReference>
<evidence type="ECO:0000313" key="5">
    <source>
        <dbReference type="EMBL" id="HJC38997.1"/>
    </source>
</evidence>
<dbReference type="InterPro" id="IPR000032">
    <property type="entry name" value="HPr-like"/>
</dbReference>
<evidence type="ECO:0000256" key="3">
    <source>
        <dbReference type="ARBA" id="ARBA00022683"/>
    </source>
</evidence>
<dbReference type="SUPFAM" id="SSF55594">
    <property type="entry name" value="HPr-like"/>
    <property type="match status" value="1"/>
</dbReference>
<keyword evidence="2" id="KW-0963">Cytoplasm</keyword>
<dbReference type="PRINTS" id="PR00107">
    <property type="entry name" value="PHOSPHOCPHPR"/>
</dbReference>
<dbReference type="GO" id="GO:0009401">
    <property type="term" value="P:phosphoenolpyruvate-dependent sugar phosphotransferase system"/>
    <property type="evidence" value="ECO:0007669"/>
    <property type="project" value="UniProtKB-KW"/>
</dbReference>
<dbReference type="InterPro" id="IPR050399">
    <property type="entry name" value="HPr"/>
</dbReference>
<evidence type="ECO:0000259" key="4">
    <source>
        <dbReference type="PROSITE" id="PS51350"/>
    </source>
</evidence>
<reference evidence="5" key="1">
    <citation type="journal article" date="2021" name="PeerJ">
        <title>Extensive microbial diversity within the chicken gut microbiome revealed by metagenomics and culture.</title>
        <authorList>
            <person name="Gilroy R."/>
            <person name="Ravi A."/>
            <person name="Getino M."/>
            <person name="Pursley I."/>
            <person name="Horton D.L."/>
            <person name="Alikhan N.F."/>
            <person name="Baker D."/>
            <person name="Gharbi K."/>
            <person name="Hall N."/>
            <person name="Watson M."/>
            <person name="Adriaenssens E.M."/>
            <person name="Foster-Nyarko E."/>
            <person name="Jarju S."/>
            <person name="Secka A."/>
            <person name="Antonio M."/>
            <person name="Oren A."/>
            <person name="Chaudhuri R.R."/>
            <person name="La Ragione R."/>
            <person name="Hildebrand F."/>
            <person name="Pallen M.J."/>
        </authorList>
    </citation>
    <scope>NUCLEOTIDE SEQUENCE</scope>
    <source>
        <strain evidence="5">ChiGjej1B1-1692</strain>
    </source>
</reference>
<evidence type="ECO:0000313" key="6">
    <source>
        <dbReference type="Proteomes" id="UP000823894"/>
    </source>
</evidence>
<feature type="domain" description="HPr" evidence="4">
    <location>
        <begin position="1"/>
        <end position="85"/>
    </location>
</feature>
<proteinExistence type="predicted"/>
<dbReference type="EMBL" id="DWWK01000122">
    <property type="protein sequence ID" value="HJC38997.1"/>
    <property type="molecule type" value="Genomic_DNA"/>
</dbReference>